<feature type="transmembrane region" description="Helical" evidence="1">
    <location>
        <begin position="28"/>
        <end position="48"/>
    </location>
</feature>
<feature type="signal peptide" evidence="2">
    <location>
        <begin position="1"/>
        <end position="19"/>
    </location>
</feature>
<organism evidence="3 4">
    <name type="scientific">Tsukamurella soli</name>
    <dbReference type="NCBI Taxonomy" id="644556"/>
    <lineage>
        <taxon>Bacteria</taxon>
        <taxon>Bacillati</taxon>
        <taxon>Actinomycetota</taxon>
        <taxon>Actinomycetes</taxon>
        <taxon>Mycobacteriales</taxon>
        <taxon>Tsukamurellaceae</taxon>
        <taxon>Tsukamurella</taxon>
    </lineage>
</organism>
<evidence type="ECO:0000256" key="2">
    <source>
        <dbReference type="SAM" id="SignalP"/>
    </source>
</evidence>
<name>A0ABP8JIS8_9ACTN</name>
<keyword evidence="1" id="KW-0472">Membrane</keyword>
<keyword evidence="1" id="KW-1133">Transmembrane helix</keyword>
<dbReference type="Proteomes" id="UP001500635">
    <property type="component" value="Unassembled WGS sequence"/>
</dbReference>
<keyword evidence="1" id="KW-0812">Transmembrane</keyword>
<evidence type="ECO:0000313" key="3">
    <source>
        <dbReference type="EMBL" id="GAA4391508.1"/>
    </source>
</evidence>
<evidence type="ECO:0000256" key="1">
    <source>
        <dbReference type="SAM" id="Phobius"/>
    </source>
</evidence>
<evidence type="ECO:0000313" key="4">
    <source>
        <dbReference type="Proteomes" id="UP001500635"/>
    </source>
</evidence>
<keyword evidence="4" id="KW-1185">Reference proteome</keyword>
<gene>
    <name evidence="3" type="ORF">GCM10023147_20450</name>
</gene>
<proteinExistence type="predicted"/>
<feature type="chain" id="PRO_5047283303" evidence="2">
    <location>
        <begin position="20"/>
        <end position="73"/>
    </location>
</feature>
<comment type="caution">
    <text evidence="3">The sequence shown here is derived from an EMBL/GenBank/DDBJ whole genome shotgun (WGS) entry which is preliminary data.</text>
</comment>
<dbReference type="RefSeq" id="WP_344994706.1">
    <property type="nucleotide sequence ID" value="NZ_BAABFR010000026.1"/>
</dbReference>
<reference evidence="4" key="1">
    <citation type="journal article" date="2019" name="Int. J. Syst. Evol. Microbiol.">
        <title>The Global Catalogue of Microorganisms (GCM) 10K type strain sequencing project: providing services to taxonomists for standard genome sequencing and annotation.</title>
        <authorList>
            <consortium name="The Broad Institute Genomics Platform"/>
            <consortium name="The Broad Institute Genome Sequencing Center for Infectious Disease"/>
            <person name="Wu L."/>
            <person name="Ma J."/>
        </authorList>
    </citation>
    <scope>NUCLEOTIDE SEQUENCE [LARGE SCALE GENOMIC DNA]</scope>
    <source>
        <strain evidence="4">JCM 17688</strain>
    </source>
</reference>
<sequence>MKILSLSAVSAALAGAAFAPVMFYEHHYVVGGVIASGVVICLVGWILADREDRIRRDANLLIIEAEDELKARS</sequence>
<keyword evidence="2" id="KW-0732">Signal</keyword>
<accession>A0ABP8JIS8</accession>
<protein>
    <submittedName>
        <fullName evidence="3">Uncharacterized protein</fullName>
    </submittedName>
</protein>
<dbReference type="EMBL" id="BAABFR010000026">
    <property type="protein sequence ID" value="GAA4391508.1"/>
    <property type="molecule type" value="Genomic_DNA"/>
</dbReference>